<evidence type="ECO:0000256" key="8">
    <source>
        <dbReference type="ARBA" id="ARBA00022989"/>
    </source>
</evidence>
<evidence type="ECO:0000256" key="7">
    <source>
        <dbReference type="ARBA" id="ARBA00022777"/>
    </source>
</evidence>
<dbReference type="InterPro" id="IPR003594">
    <property type="entry name" value="HATPase_dom"/>
</dbReference>
<protein>
    <recommendedName>
        <fullName evidence="3">histidine kinase</fullName>
        <ecNumber evidence="3">2.7.13.3</ecNumber>
    </recommendedName>
</protein>
<dbReference type="EMBL" id="CP053564">
    <property type="protein sequence ID" value="QJY49038.1"/>
    <property type="molecule type" value="Genomic_DNA"/>
</dbReference>
<dbReference type="InterPro" id="IPR003661">
    <property type="entry name" value="HisK_dim/P_dom"/>
</dbReference>
<feature type="transmembrane region" description="Helical" evidence="11">
    <location>
        <begin position="136"/>
        <end position="158"/>
    </location>
</feature>
<dbReference type="SUPFAM" id="SSF55874">
    <property type="entry name" value="ATPase domain of HSP90 chaperone/DNA topoisomerase II/histidine kinase"/>
    <property type="match status" value="1"/>
</dbReference>
<dbReference type="AlphaFoldDB" id="A0A6M6JM42"/>
<name>A0A6M6JM42_9PSEU</name>
<keyword evidence="4" id="KW-0597">Phosphoprotein</keyword>
<dbReference type="Gene3D" id="1.10.287.130">
    <property type="match status" value="1"/>
</dbReference>
<evidence type="ECO:0000256" key="10">
    <source>
        <dbReference type="ARBA" id="ARBA00023136"/>
    </source>
</evidence>
<evidence type="ECO:0000256" key="2">
    <source>
        <dbReference type="ARBA" id="ARBA00004236"/>
    </source>
</evidence>
<evidence type="ECO:0000259" key="12">
    <source>
        <dbReference type="PROSITE" id="PS50109"/>
    </source>
</evidence>
<dbReference type="PROSITE" id="PS50109">
    <property type="entry name" value="HIS_KIN"/>
    <property type="match status" value="1"/>
</dbReference>
<dbReference type="Proteomes" id="UP000505377">
    <property type="component" value="Chromosome"/>
</dbReference>
<dbReference type="PANTHER" id="PTHR45436:SF5">
    <property type="entry name" value="SENSOR HISTIDINE KINASE TRCS"/>
    <property type="match status" value="1"/>
</dbReference>
<feature type="transmembrane region" description="Helical" evidence="11">
    <location>
        <begin position="12"/>
        <end position="33"/>
    </location>
</feature>
<dbReference type="Gene3D" id="6.10.340.10">
    <property type="match status" value="1"/>
</dbReference>
<dbReference type="CDD" id="cd00082">
    <property type="entry name" value="HisKA"/>
    <property type="match status" value="1"/>
</dbReference>
<dbReference type="SMART" id="SM00304">
    <property type="entry name" value="HAMP"/>
    <property type="match status" value="1"/>
</dbReference>
<sequence length="433" mass="47029">MRTPSLRRRVALASTAVLVTVLLAIDAFLYVTLDAHLEVALDEVLDTRLGVAERLAAQLPPQQLPGALTELGIPASVRSPSGELYEAAPVTPRVGQYVPPTALTLPRVERNVVLPDGESLTVYASRAGVDATLRQLLLLELLGTLAAIVVAFVLLRWVSRMALAPLGLVVDTAERTATGSSGLRLRPDRPHTELGRVAAAYDRMLDSLEAAVRRAEESDERSRRFLADAAHQLRTPVTRMRTTVESMFRADDAEDRDRLLTTLVRETGRTRKLLAALLRVARLDRGGPPTRTPTDVEAICRKEVERAEPFAPHLRFTLRGDVDLPLVEIDEEGVREALSNLLDNARRHAREEIVVEVRAEAGAVRISVGDDGPGVPLADRDRIFERFASLDDKGGSGLGLPIARGVARAHGGDLVHTGRAFELALPIPAAARS</sequence>
<dbReference type="InterPro" id="IPR050428">
    <property type="entry name" value="TCS_sensor_his_kinase"/>
</dbReference>
<reference evidence="14 15" key="1">
    <citation type="submission" date="2020-05" db="EMBL/GenBank/DDBJ databases">
        <authorList>
            <person name="Mo P."/>
        </authorList>
    </citation>
    <scope>NUCLEOTIDE SEQUENCE [LARGE SCALE GENOMIC DNA]</scope>
    <source>
        <strain evidence="14 15">Gen01</strain>
    </source>
</reference>
<dbReference type="GO" id="GO:0000155">
    <property type="term" value="F:phosphorelay sensor kinase activity"/>
    <property type="evidence" value="ECO:0007669"/>
    <property type="project" value="InterPro"/>
</dbReference>
<dbReference type="EC" id="2.7.13.3" evidence="3"/>
<keyword evidence="15" id="KW-1185">Reference proteome</keyword>
<evidence type="ECO:0000313" key="15">
    <source>
        <dbReference type="Proteomes" id="UP000505377"/>
    </source>
</evidence>
<dbReference type="SMART" id="SM00388">
    <property type="entry name" value="HisKA"/>
    <property type="match status" value="1"/>
</dbReference>
<dbReference type="PROSITE" id="PS50885">
    <property type="entry name" value="HAMP"/>
    <property type="match status" value="1"/>
</dbReference>
<keyword evidence="8 11" id="KW-1133">Transmembrane helix</keyword>
<keyword evidence="6 11" id="KW-0812">Transmembrane</keyword>
<comment type="subcellular location">
    <subcellularLocation>
        <location evidence="2">Cell membrane</location>
    </subcellularLocation>
</comment>
<dbReference type="InterPro" id="IPR005467">
    <property type="entry name" value="His_kinase_dom"/>
</dbReference>
<proteinExistence type="predicted"/>
<dbReference type="KEGG" id="pbro:HOP40_27370"/>
<gene>
    <name evidence="14" type="ORF">HOP40_27370</name>
</gene>
<feature type="domain" description="HAMP" evidence="13">
    <location>
        <begin position="160"/>
        <end position="213"/>
    </location>
</feature>
<evidence type="ECO:0000256" key="6">
    <source>
        <dbReference type="ARBA" id="ARBA00022692"/>
    </source>
</evidence>
<dbReference type="InterPro" id="IPR003660">
    <property type="entry name" value="HAMP_dom"/>
</dbReference>
<dbReference type="InterPro" id="IPR036890">
    <property type="entry name" value="HATPase_C_sf"/>
</dbReference>
<evidence type="ECO:0000256" key="11">
    <source>
        <dbReference type="SAM" id="Phobius"/>
    </source>
</evidence>
<keyword evidence="7 14" id="KW-0418">Kinase</keyword>
<evidence type="ECO:0000313" key="14">
    <source>
        <dbReference type="EMBL" id="QJY49038.1"/>
    </source>
</evidence>
<dbReference type="PRINTS" id="PR00344">
    <property type="entry name" value="BCTRLSENSOR"/>
</dbReference>
<keyword evidence="9" id="KW-0902">Two-component regulatory system</keyword>
<feature type="domain" description="Histidine kinase" evidence="12">
    <location>
        <begin position="228"/>
        <end position="414"/>
    </location>
</feature>
<dbReference type="CDD" id="cd00075">
    <property type="entry name" value="HATPase"/>
    <property type="match status" value="1"/>
</dbReference>
<evidence type="ECO:0000256" key="1">
    <source>
        <dbReference type="ARBA" id="ARBA00000085"/>
    </source>
</evidence>
<keyword evidence="5" id="KW-0808">Transferase</keyword>
<accession>A0A6M6JM42</accession>
<dbReference type="GO" id="GO:0005886">
    <property type="term" value="C:plasma membrane"/>
    <property type="evidence" value="ECO:0007669"/>
    <property type="project" value="UniProtKB-SubCell"/>
</dbReference>
<dbReference type="RefSeq" id="WP_172163917.1">
    <property type="nucleotide sequence ID" value="NZ_CP053564.1"/>
</dbReference>
<dbReference type="InterPro" id="IPR004358">
    <property type="entry name" value="Sig_transdc_His_kin-like_C"/>
</dbReference>
<evidence type="ECO:0000256" key="3">
    <source>
        <dbReference type="ARBA" id="ARBA00012438"/>
    </source>
</evidence>
<dbReference type="SMART" id="SM00387">
    <property type="entry name" value="HATPase_c"/>
    <property type="match status" value="1"/>
</dbReference>
<evidence type="ECO:0000256" key="9">
    <source>
        <dbReference type="ARBA" id="ARBA00023012"/>
    </source>
</evidence>
<dbReference type="InterPro" id="IPR036097">
    <property type="entry name" value="HisK_dim/P_sf"/>
</dbReference>
<dbReference type="Pfam" id="PF00512">
    <property type="entry name" value="HisKA"/>
    <property type="match status" value="1"/>
</dbReference>
<keyword evidence="10 11" id="KW-0472">Membrane</keyword>
<comment type="catalytic activity">
    <reaction evidence="1">
        <text>ATP + protein L-histidine = ADP + protein N-phospho-L-histidine.</text>
        <dbReference type="EC" id="2.7.13.3"/>
    </reaction>
</comment>
<dbReference type="Pfam" id="PF00672">
    <property type="entry name" value="HAMP"/>
    <property type="match status" value="1"/>
</dbReference>
<dbReference type="Pfam" id="PF02518">
    <property type="entry name" value="HATPase_c"/>
    <property type="match status" value="1"/>
</dbReference>
<dbReference type="SUPFAM" id="SSF47384">
    <property type="entry name" value="Homodimeric domain of signal transducing histidine kinase"/>
    <property type="match status" value="1"/>
</dbReference>
<evidence type="ECO:0000256" key="4">
    <source>
        <dbReference type="ARBA" id="ARBA00022553"/>
    </source>
</evidence>
<evidence type="ECO:0000256" key="5">
    <source>
        <dbReference type="ARBA" id="ARBA00022679"/>
    </source>
</evidence>
<dbReference type="Gene3D" id="3.30.565.10">
    <property type="entry name" value="Histidine kinase-like ATPase, C-terminal domain"/>
    <property type="match status" value="1"/>
</dbReference>
<organism evidence="14 15">
    <name type="scientific">Pseudonocardia broussonetiae</name>
    <dbReference type="NCBI Taxonomy" id="2736640"/>
    <lineage>
        <taxon>Bacteria</taxon>
        <taxon>Bacillati</taxon>
        <taxon>Actinomycetota</taxon>
        <taxon>Actinomycetes</taxon>
        <taxon>Pseudonocardiales</taxon>
        <taxon>Pseudonocardiaceae</taxon>
        <taxon>Pseudonocardia</taxon>
    </lineage>
</organism>
<evidence type="ECO:0000259" key="13">
    <source>
        <dbReference type="PROSITE" id="PS50885"/>
    </source>
</evidence>
<dbReference type="PANTHER" id="PTHR45436">
    <property type="entry name" value="SENSOR HISTIDINE KINASE YKOH"/>
    <property type="match status" value="1"/>
</dbReference>